<accession>A0A923J069</accession>
<dbReference type="Proteomes" id="UP000563151">
    <property type="component" value="Unassembled WGS sequence"/>
</dbReference>
<keyword evidence="6" id="KW-1185">Reference proteome</keyword>
<dbReference type="RefSeq" id="WP_035149192.1">
    <property type="nucleotide sequence ID" value="NZ_JAAZWO010000009.1"/>
</dbReference>
<dbReference type="InterPro" id="IPR058531">
    <property type="entry name" value="Baseplate_J_M"/>
</dbReference>
<dbReference type="AlphaFoldDB" id="A0A923J069"/>
<evidence type="ECO:0000259" key="2">
    <source>
        <dbReference type="Pfam" id="PF04865"/>
    </source>
</evidence>
<reference evidence="5 6" key="1">
    <citation type="submission" date="2020-04" db="EMBL/GenBank/DDBJ databases">
        <title>Genomic insights into acetone-butanol-ethanol (ABE) fermentation by sequencing solventogenic clostridia strains.</title>
        <authorList>
            <person name="Brown S."/>
        </authorList>
    </citation>
    <scope>NUCLEOTIDE SEQUENCE [LARGE SCALE GENOMIC DNA]</scope>
    <source>
        <strain evidence="5 6">DJ011</strain>
    </source>
</reference>
<comment type="similarity">
    <text evidence="1">Belongs to the Mu gp47/PBSX XkdT family.</text>
</comment>
<sequence length="354" mass="39382">MYLYKESDEEIRNRMFNKVPNDLNKSQGSFFYDVFSPISQELAQVKTKLDEILNRVFIKSAIKNGYSEEIEMRALESGISRKTGTYALGKETFMGIDDTYIPAGTIVQTELGLQFKTLKDGTITNGEAIIPIQALEVGSIYLVAANTIKELPVQILGVAKVTNEVSTEGGTDIEDDNSLVDRYFSKIQKPVTSGNDNHYKQWALEVPGVGGAKVFPLWSGNGTVKIVIVDENKKAPTENLIKKAYEYIEKNRPIGAKVTVIGAKEKAIDISASITLANNYNIAQVQEEFICKINNLFKEIAFNDTYVSYAKSSNLLLNVPGVLDYMNFKINGDIKNIGLEDEEIPVLRHITLEV</sequence>
<gene>
    <name evidence="5" type="ORF">HGG79_09560</name>
</gene>
<dbReference type="PANTHER" id="PTHR37829">
    <property type="entry name" value="PHAGE-LIKE ELEMENT PBSX PROTEIN XKDT"/>
    <property type="match status" value="1"/>
</dbReference>
<evidence type="ECO:0000259" key="4">
    <source>
        <dbReference type="Pfam" id="PF26079"/>
    </source>
</evidence>
<dbReference type="Pfam" id="PF04865">
    <property type="entry name" value="Baseplate_J"/>
    <property type="match status" value="1"/>
</dbReference>
<dbReference type="EMBL" id="JAAZWO010000009">
    <property type="protein sequence ID" value="MBC2398021.1"/>
    <property type="molecule type" value="Genomic_DNA"/>
</dbReference>
<organism evidence="5 6">
    <name type="scientific">Clostridium tetanomorphum</name>
    <dbReference type="NCBI Taxonomy" id="1553"/>
    <lineage>
        <taxon>Bacteria</taxon>
        <taxon>Bacillati</taxon>
        <taxon>Bacillota</taxon>
        <taxon>Clostridia</taxon>
        <taxon>Eubacteriales</taxon>
        <taxon>Clostridiaceae</taxon>
        <taxon>Clostridium</taxon>
    </lineage>
</organism>
<dbReference type="InterPro" id="IPR052399">
    <property type="entry name" value="Phage_Baseplate_Assmbl_Protein"/>
</dbReference>
<evidence type="ECO:0000313" key="5">
    <source>
        <dbReference type="EMBL" id="MBC2398021.1"/>
    </source>
</evidence>
<protein>
    <submittedName>
        <fullName evidence="5">Baseplate J/gp47 family protein</fullName>
    </submittedName>
</protein>
<dbReference type="InterPro" id="IPR006949">
    <property type="entry name" value="Barrel_Baseplate_J-like"/>
</dbReference>
<comment type="caution">
    <text evidence="5">The sequence shown here is derived from an EMBL/GenBank/DDBJ whole genome shotgun (WGS) entry which is preliminary data.</text>
</comment>
<dbReference type="PANTHER" id="PTHR37829:SF3">
    <property type="entry name" value="PROTEIN JAYE-RELATED"/>
    <property type="match status" value="1"/>
</dbReference>
<dbReference type="Pfam" id="PF26079">
    <property type="entry name" value="Baseplate_J_C"/>
    <property type="match status" value="1"/>
</dbReference>
<dbReference type="InterPro" id="IPR058530">
    <property type="entry name" value="Baseplate_J-like_C"/>
</dbReference>
<dbReference type="Pfam" id="PF26078">
    <property type="entry name" value="Baseplate_J_M"/>
    <property type="match status" value="1"/>
</dbReference>
<feature type="domain" description="Baseplate protein J-like barrel" evidence="2">
    <location>
        <begin position="92"/>
        <end position="170"/>
    </location>
</feature>
<evidence type="ECO:0000259" key="3">
    <source>
        <dbReference type="Pfam" id="PF26078"/>
    </source>
</evidence>
<evidence type="ECO:0000313" key="6">
    <source>
        <dbReference type="Proteomes" id="UP000563151"/>
    </source>
</evidence>
<feature type="domain" description="Baseplate J-like C-terminal" evidence="4">
    <location>
        <begin position="268"/>
        <end position="352"/>
    </location>
</feature>
<proteinExistence type="inferred from homology"/>
<name>A0A923J069_CLOTT</name>
<evidence type="ECO:0000256" key="1">
    <source>
        <dbReference type="ARBA" id="ARBA00038087"/>
    </source>
</evidence>
<feature type="domain" description="Baseplate J-like central" evidence="3">
    <location>
        <begin position="192"/>
        <end position="261"/>
    </location>
</feature>